<dbReference type="GO" id="GO:0003723">
    <property type="term" value="F:RNA binding"/>
    <property type="evidence" value="ECO:0007669"/>
    <property type="project" value="UniProtKB-KW"/>
</dbReference>
<dbReference type="AlphaFoldDB" id="A0A5C1QC70"/>
<dbReference type="GO" id="GO:0032259">
    <property type="term" value="P:methylation"/>
    <property type="evidence" value="ECO:0007669"/>
    <property type="project" value="UniProtKB-KW"/>
</dbReference>
<dbReference type="CDD" id="cd02440">
    <property type="entry name" value="AdoMet_MTases"/>
    <property type="match status" value="1"/>
</dbReference>
<protein>
    <submittedName>
        <fullName evidence="4">TlyA family RNA methyltransferase</fullName>
    </submittedName>
</protein>
<organism evidence="4 5">
    <name type="scientific">Thiospirochaeta perfilievii</name>
    <dbReference type="NCBI Taxonomy" id="252967"/>
    <lineage>
        <taxon>Bacteria</taxon>
        <taxon>Pseudomonadati</taxon>
        <taxon>Spirochaetota</taxon>
        <taxon>Spirochaetia</taxon>
        <taxon>Spirochaetales</taxon>
        <taxon>Spirochaetaceae</taxon>
        <taxon>Thiospirochaeta</taxon>
    </lineage>
</organism>
<dbReference type="InterPro" id="IPR002877">
    <property type="entry name" value="RNA_MeTrfase_FtsJ_dom"/>
</dbReference>
<dbReference type="GO" id="GO:0008168">
    <property type="term" value="F:methyltransferase activity"/>
    <property type="evidence" value="ECO:0007669"/>
    <property type="project" value="UniProtKB-KW"/>
</dbReference>
<dbReference type="InterPro" id="IPR004538">
    <property type="entry name" value="Hemolysin_A/TlyA"/>
</dbReference>
<keyword evidence="1 2" id="KW-0694">RNA-binding</keyword>
<dbReference type="Proteomes" id="UP000323824">
    <property type="component" value="Chromosome"/>
</dbReference>
<keyword evidence="4" id="KW-0489">Methyltransferase</keyword>
<sequence>MAKKNLLHVLKDRYPDIEEKQLYAYIMCGEVICNGGRIKNPKEKIKTDSEITIKGMKYVSRGGYKLESGLDSFNYSVTDLIVVDAGCSTGGFTDCLLQRGAKKVYSIDVGSNQLAWSLVNDPRVSPMEKTNIMSIDKLDPKPHFAVADLSFRSVLAPARKLFNLISGDEILVLVKPQFEWEDPDKDFDGVVREGETIISICLNLIDKLEEDSIYVKGVTLSQTKGRKGNQELLFLLTTNREDKINDIGHVISLMFV</sequence>
<dbReference type="OrthoDB" id="9784736at2"/>
<evidence type="ECO:0000313" key="4">
    <source>
        <dbReference type="EMBL" id="QEN05057.1"/>
    </source>
</evidence>
<reference evidence="4 5" key="1">
    <citation type="submission" date="2019-02" db="EMBL/GenBank/DDBJ databases">
        <authorList>
            <person name="Fomenkov A."/>
            <person name="Dubinina G."/>
            <person name="Grabovich M."/>
            <person name="Vincze T."/>
            <person name="Roberts R.J."/>
        </authorList>
    </citation>
    <scope>NUCLEOTIDE SEQUENCE [LARGE SCALE GENOMIC DNA]</scope>
    <source>
        <strain evidence="4 5">P</strain>
    </source>
</reference>
<dbReference type="EMBL" id="CP035807">
    <property type="protein sequence ID" value="QEN05057.1"/>
    <property type="molecule type" value="Genomic_DNA"/>
</dbReference>
<dbReference type="PANTHER" id="PTHR32319">
    <property type="entry name" value="BACTERIAL HEMOLYSIN-LIKE PROTEIN"/>
    <property type="match status" value="1"/>
</dbReference>
<evidence type="ECO:0000259" key="3">
    <source>
        <dbReference type="Pfam" id="PF01728"/>
    </source>
</evidence>
<dbReference type="RefSeq" id="WP_149568298.1">
    <property type="nucleotide sequence ID" value="NZ_CP035807.1"/>
</dbReference>
<proteinExistence type="predicted"/>
<dbReference type="NCBIfam" id="TIGR00478">
    <property type="entry name" value="tly"/>
    <property type="match status" value="1"/>
</dbReference>
<evidence type="ECO:0000256" key="2">
    <source>
        <dbReference type="PROSITE-ProRule" id="PRU00182"/>
    </source>
</evidence>
<dbReference type="KEGG" id="sper:EW093_10165"/>
<dbReference type="Pfam" id="PF01728">
    <property type="entry name" value="FtsJ"/>
    <property type="match status" value="1"/>
</dbReference>
<reference evidence="4 5" key="2">
    <citation type="submission" date="2019-09" db="EMBL/GenBank/DDBJ databases">
        <title>Complete Genome Sequence and Methylome Analysis of free living Spirochaetas.</title>
        <authorList>
            <person name="Leshcheva N."/>
            <person name="Mikheeva N."/>
        </authorList>
    </citation>
    <scope>NUCLEOTIDE SEQUENCE [LARGE SCALE GENOMIC DNA]</scope>
    <source>
        <strain evidence="4 5">P</strain>
    </source>
</reference>
<dbReference type="InterPro" id="IPR029063">
    <property type="entry name" value="SAM-dependent_MTases_sf"/>
</dbReference>
<dbReference type="PANTHER" id="PTHR32319:SF0">
    <property type="entry name" value="BACTERIAL HEMOLYSIN-LIKE PROTEIN"/>
    <property type="match status" value="1"/>
</dbReference>
<evidence type="ECO:0000256" key="1">
    <source>
        <dbReference type="ARBA" id="ARBA00022884"/>
    </source>
</evidence>
<name>A0A5C1QC70_9SPIO</name>
<accession>A0A5C1QC70</accession>
<dbReference type="PROSITE" id="PS50889">
    <property type="entry name" value="S4"/>
    <property type="match status" value="1"/>
</dbReference>
<dbReference type="Gene3D" id="3.40.50.150">
    <property type="entry name" value="Vaccinia Virus protein VP39"/>
    <property type="match status" value="1"/>
</dbReference>
<evidence type="ECO:0000313" key="5">
    <source>
        <dbReference type="Proteomes" id="UP000323824"/>
    </source>
</evidence>
<dbReference type="InterPro" id="IPR047048">
    <property type="entry name" value="TlyA"/>
</dbReference>
<keyword evidence="5" id="KW-1185">Reference proteome</keyword>
<gene>
    <name evidence="4" type="ORF">EW093_10165</name>
</gene>
<feature type="domain" description="Ribosomal RNA methyltransferase FtsJ" evidence="3">
    <location>
        <begin position="58"/>
        <end position="192"/>
    </location>
</feature>
<dbReference type="SUPFAM" id="SSF53335">
    <property type="entry name" value="S-adenosyl-L-methionine-dependent methyltransferases"/>
    <property type="match status" value="1"/>
</dbReference>
<keyword evidence="4" id="KW-0808">Transferase</keyword>